<sequence>MMAEQAGLSEHLLELLGGSHAHLDFERAIAGLPAELRGSRPPGLPHTPWRLVEHMRIAQWDILQFSIDPTHVSPEFPGGYWPEADEPPDPSAWDRSVVAFRTDLRKMMDLVADPGTDLLAPIPHGQGQTILREALLVADHNAYHLGQLVTVRRLLGAWSGEA</sequence>
<evidence type="ECO:0000313" key="2">
    <source>
        <dbReference type="EMBL" id="XBH02515.1"/>
    </source>
</evidence>
<dbReference type="AlphaFoldDB" id="A0AAU7CBI0"/>
<accession>A0AAU7CBI0</accession>
<feature type="domain" description="DinB-like" evidence="1">
    <location>
        <begin position="24"/>
        <end position="148"/>
    </location>
</feature>
<protein>
    <submittedName>
        <fullName evidence="2">DinB family protein</fullName>
    </submittedName>
</protein>
<organism evidence="2">
    <name type="scientific">Singulisphaera sp. Ch08</name>
    <dbReference type="NCBI Taxonomy" id="3120278"/>
    <lineage>
        <taxon>Bacteria</taxon>
        <taxon>Pseudomonadati</taxon>
        <taxon>Planctomycetota</taxon>
        <taxon>Planctomycetia</taxon>
        <taxon>Isosphaerales</taxon>
        <taxon>Isosphaeraceae</taxon>
        <taxon>Singulisphaera</taxon>
    </lineage>
</organism>
<dbReference type="EMBL" id="CP155447">
    <property type="protein sequence ID" value="XBH02515.1"/>
    <property type="molecule type" value="Genomic_DNA"/>
</dbReference>
<proteinExistence type="predicted"/>
<dbReference type="InterPro" id="IPR034660">
    <property type="entry name" value="DinB/YfiT-like"/>
</dbReference>
<dbReference type="RefSeq" id="WP_406695256.1">
    <property type="nucleotide sequence ID" value="NZ_CP155447.1"/>
</dbReference>
<dbReference type="Gene3D" id="1.20.120.450">
    <property type="entry name" value="dinb family like domain"/>
    <property type="match status" value="1"/>
</dbReference>
<gene>
    <name evidence="2" type="ORF">V5E97_29895</name>
</gene>
<dbReference type="Pfam" id="PF12867">
    <property type="entry name" value="DinB_2"/>
    <property type="match status" value="1"/>
</dbReference>
<evidence type="ECO:0000259" key="1">
    <source>
        <dbReference type="Pfam" id="PF12867"/>
    </source>
</evidence>
<dbReference type="SUPFAM" id="SSF109854">
    <property type="entry name" value="DinB/YfiT-like putative metalloenzymes"/>
    <property type="match status" value="1"/>
</dbReference>
<reference evidence="2" key="1">
    <citation type="submission" date="2024-05" db="EMBL/GenBank/DDBJ databases">
        <title>Planctomycetes of the genus Singulisphaera possess chitinolytic capabilities.</title>
        <authorList>
            <person name="Ivanova A."/>
        </authorList>
    </citation>
    <scope>NUCLEOTIDE SEQUENCE</scope>
    <source>
        <strain evidence="2">Ch08T</strain>
    </source>
</reference>
<name>A0AAU7CBI0_9BACT</name>
<dbReference type="InterPro" id="IPR024775">
    <property type="entry name" value="DinB-like"/>
</dbReference>